<feature type="domain" description="ABC transporter" evidence="8">
    <location>
        <begin position="340"/>
        <end position="576"/>
    </location>
</feature>
<keyword evidence="2 7" id="KW-0812">Transmembrane</keyword>
<comment type="subcellular location">
    <subcellularLocation>
        <location evidence="1">Cell membrane</location>
        <topology evidence="1">Multi-pass membrane protein</topology>
    </subcellularLocation>
</comment>
<evidence type="ECO:0000256" key="2">
    <source>
        <dbReference type="ARBA" id="ARBA00022692"/>
    </source>
</evidence>
<dbReference type="SUPFAM" id="SSF52540">
    <property type="entry name" value="P-loop containing nucleoside triphosphate hydrolases"/>
    <property type="match status" value="1"/>
</dbReference>
<dbReference type="Pfam" id="PF00005">
    <property type="entry name" value="ABC_tran"/>
    <property type="match status" value="1"/>
</dbReference>
<keyword evidence="3" id="KW-0547">Nucleotide-binding</keyword>
<keyword evidence="11" id="KW-1185">Reference proteome</keyword>
<feature type="non-terminal residue" evidence="10">
    <location>
        <position position="1"/>
    </location>
</feature>
<dbReference type="RefSeq" id="WP_378517882.1">
    <property type="nucleotide sequence ID" value="NZ_JBHLXH010000001.1"/>
</dbReference>
<dbReference type="Proteomes" id="UP001589698">
    <property type="component" value="Unassembled WGS sequence"/>
</dbReference>
<keyword evidence="4 10" id="KW-0067">ATP-binding</keyword>
<dbReference type="GO" id="GO:0005524">
    <property type="term" value="F:ATP binding"/>
    <property type="evidence" value="ECO:0007669"/>
    <property type="project" value="UniProtKB-KW"/>
</dbReference>
<proteinExistence type="predicted"/>
<name>A0ABV6E049_9ACTN</name>
<accession>A0ABV6E049</accession>
<feature type="transmembrane region" description="Helical" evidence="7">
    <location>
        <begin position="58"/>
        <end position="80"/>
    </location>
</feature>
<reference evidence="10 11" key="1">
    <citation type="submission" date="2024-09" db="EMBL/GenBank/DDBJ databases">
        <authorList>
            <person name="Sun Q."/>
            <person name="Mori K."/>
        </authorList>
    </citation>
    <scope>NUCLEOTIDE SEQUENCE [LARGE SCALE GENOMIC DNA]</scope>
    <source>
        <strain evidence="10 11">CCM 8654</strain>
    </source>
</reference>
<comment type="caution">
    <text evidence="10">The sequence shown here is derived from an EMBL/GenBank/DDBJ whole genome shotgun (WGS) entry which is preliminary data.</text>
</comment>
<feature type="transmembrane region" description="Helical" evidence="7">
    <location>
        <begin position="157"/>
        <end position="177"/>
    </location>
</feature>
<evidence type="ECO:0000259" key="8">
    <source>
        <dbReference type="PROSITE" id="PS50893"/>
    </source>
</evidence>
<evidence type="ECO:0000256" key="3">
    <source>
        <dbReference type="ARBA" id="ARBA00022741"/>
    </source>
</evidence>
<dbReference type="Gene3D" id="1.20.1560.10">
    <property type="entry name" value="ABC transporter type 1, transmembrane domain"/>
    <property type="match status" value="1"/>
</dbReference>
<dbReference type="InterPro" id="IPR027417">
    <property type="entry name" value="P-loop_NTPase"/>
</dbReference>
<sequence>RVRLVLLLAGSLAIAVAEALAVVAVLPLMALATGASAEDNKELRILSGLVGDPPTSTLAIYVAGLVLAGFVVKGLGSMAFRWWSIGFIMRQSIRTSTGLLNYYLKAPYAMHVRRGAPDLLRVLNEGAGGVYTAVVLGSVSAATEAITLLALTVTLLVVNPLATLLVGAYFALAAWLLQRSLKRRIRTAATVLLEEARVSTKITLQSLGGIKEIQLRHEQDMMVDAYRASRTRAAAAQRTSSFLGELPKYVLEILFVAGIGLMTVLAYAQNDPQQALGTIALFGVAGFRILPSMVRCLASLTLVRSGIPALDLVEADLALANEEPETEQAAALRLPLTRDLVLDRVSFRYDGSARDVLREVSLRIPAGSSVAFVGSSGAGKTTLVDLVLGFHQPTSGAILADGVDVRGDLPRWRAGLAMVPQDVYLLDESLRDNIRFTAAPAPEPDHDLDRAVAQAGLADVVTGLPDGLATEVGERGARISGGQRQRVGIARALYRRPSLLVLDEATSALDNETEHKIAQTMTALRGEVTLLVVAHRLSTVKDCDLIVFLEDGRIRAQGSFAELRERDEGFARLVALGSLDG</sequence>
<dbReference type="PROSITE" id="PS50929">
    <property type="entry name" value="ABC_TM1F"/>
    <property type="match status" value="1"/>
</dbReference>
<dbReference type="Pfam" id="PF00664">
    <property type="entry name" value="ABC_membrane"/>
    <property type="match status" value="1"/>
</dbReference>
<dbReference type="SMART" id="SM00382">
    <property type="entry name" value="AAA"/>
    <property type="match status" value="1"/>
</dbReference>
<evidence type="ECO:0000256" key="6">
    <source>
        <dbReference type="ARBA" id="ARBA00023136"/>
    </source>
</evidence>
<evidence type="ECO:0000313" key="10">
    <source>
        <dbReference type="EMBL" id="MFC0222224.1"/>
    </source>
</evidence>
<dbReference type="PROSITE" id="PS00211">
    <property type="entry name" value="ABC_TRANSPORTER_1"/>
    <property type="match status" value="1"/>
</dbReference>
<dbReference type="InterPro" id="IPR011527">
    <property type="entry name" value="ABC1_TM_dom"/>
</dbReference>
<evidence type="ECO:0000256" key="4">
    <source>
        <dbReference type="ARBA" id="ARBA00022840"/>
    </source>
</evidence>
<evidence type="ECO:0000259" key="9">
    <source>
        <dbReference type="PROSITE" id="PS50929"/>
    </source>
</evidence>
<evidence type="ECO:0000256" key="5">
    <source>
        <dbReference type="ARBA" id="ARBA00022989"/>
    </source>
</evidence>
<dbReference type="EMBL" id="JBHLXH010000001">
    <property type="protein sequence ID" value="MFC0222224.1"/>
    <property type="molecule type" value="Genomic_DNA"/>
</dbReference>
<gene>
    <name evidence="10" type="ORF">ACFFJG_07005</name>
</gene>
<dbReference type="PANTHER" id="PTHR24221">
    <property type="entry name" value="ATP-BINDING CASSETTE SUB-FAMILY B"/>
    <property type="match status" value="1"/>
</dbReference>
<dbReference type="InterPro" id="IPR036640">
    <property type="entry name" value="ABC1_TM_sf"/>
</dbReference>
<dbReference type="InterPro" id="IPR003439">
    <property type="entry name" value="ABC_transporter-like_ATP-bd"/>
</dbReference>
<protein>
    <submittedName>
        <fullName evidence="10">ABC transporter ATP-binding protein</fullName>
    </submittedName>
</protein>
<dbReference type="InterPro" id="IPR017871">
    <property type="entry name" value="ABC_transporter-like_CS"/>
</dbReference>
<feature type="transmembrane region" description="Helical" evidence="7">
    <location>
        <begin position="130"/>
        <end position="151"/>
    </location>
</feature>
<dbReference type="InterPro" id="IPR003593">
    <property type="entry name" value="AAA+_ATPase"/>
</dbReference>
<keyword evidence="6 7" id="KW-0472">Membrane</keyword>
<feature type="domain" description="ABC transmembrane type-1" evidence="9">
    <location>
        <begin position="44"/>
        <end position="305"/>
    </location>
</feature>
<organism evidence="10 11">
    <name type="scientific">Nocardioides zeicaulis</name>
    <dbReference type="NCBI Taxonomy" id="1776857"/>
    <lineage>
        <taxon>Bacteria</taxon>
        <taxon>Bacillati</taxon>
        <taxon>Actinomycetota</taxon>
        <taxon>Actinomycetes</taxon>
        <taxon>Propionibacteriales</taxon>
        <taxon>Nocardioidaceae</taxon>
        <taxon>Nocardioides</taxon>
    </lineage>
</organism>
<evidence type="ECO:0000256" key="7">
    <source>
        <dbReference type="SAM" id="Phobius"/>
    </source>
</evidence>
<keyword evidence="5 7" id="KW-1133">Transmembrane helix</keyword>
<dbReference type="PROSITE" id="PS50893">
    <property type="entry name" value="ABC_TRANSPORTER_2"/>
    <property type="match status" value="1"/>
</dbReference>
<feature type="transmembrane region" description="Helical" evidence="7">
    <location>
        <begin position="249"/>
        <end position="268"/>
    </location>
</feature>
<dbReference type="InterPro" id="IPR039421">
    <property type="entry name" value="Type_1_exporter"/>
</dbReference>
<evidence type="ECO:0000313" key="11">
    <source>
        <dbReference type="Proteomes" id="UP001589698"/>
    </source>
</evidence>
<dbReference type="Gene3D" id="3.40.50.300">
    <property type="entry name" value="P-loop containing nucleotide triphosphate hydrolases"/>
    <property type="match status" value="1"/>
</dbReference>
<dbReference type="SUPFAM" id="SSF90123">
    <property type="entry name" value="ABC transporter transmembrane region"/>
    <property type="match status" value="1"/>
</dbReference>
<evidence type="ECO:0000256" key="1">
    <source>
        <dbReference type="ARBA" id="ARBA00004651"/>
    </source>
</evidence>
<dbReference type="PANTHER" id="PTHR24221:SF654">
    <property type="entry name" value="ATP-BINDING CASSETTE SUB-FAMILY B MEMBER 6"/>
    <property type="match status" value="1"/>
</dbReference>